<evidence type="ECO:0000256" key="2">
    <source>
        <dbReference type="ARBA" id="ARBA00010110"/>
    </source>
</evidence>
<comment type="caution">
    <text evidence="9">The sequence shown here is derived from an EMBL/GenBank/DDBJ whole genome shotgun (WGS) entry which is preliminary data.</text>
</comment>
<evidence type="ECO:0000256" key="7">
    <source>
        <dbReference type="ARBA" id="ARBA00023136"/>
    </source>
</evidence>
<dbReference type="GO" id="GO:0015104">
    <property type="term" value="F:antimonite transmembrane transporter activity"/>
    <property type="evidence" value="ECO:0007669"/>
    <property type="project" value="TreeGrafter"/>
</dbReference>
<protein>
    <submittedName>
        <fullName evidence="9">ACR3 family arsenite efflux pump ArsB</fullName>
    </submittedName>
</protein>
<evidence type="ECO:0000313" key="10">
    <source>
        <dbReference type="Proteomes" id="UP000523863"/>
    </source>
</evidence>
<dbReference type="GO" id="GO:0015105">
    <property type="term" value="F:arsenite transmembrane transporter activity"/>
    <property type="evidence" value="ECO:0007669"/>
    <property type="project" value="TreeGrafter"/>
</dbReference>
<gene>
    <name evidence="9" type="ORF">BKA12_001003</name>
</gene>
<comment type="subcellular location">
    <subcellularLocation>
        <location evidence="1">Cell membrane</location>
        <topology evidence="1">Multi-pass membrane protein</topology>
    </subcellularLocation>
</comment>
<proteinExistence type="inferred from homology"/>
<evidence type="ECO:0000313" key="9">
    <source>
        <dbReference type="EMBL" id="MBB5597923.1"/>
    </source>
</evidence>
<dbReference type="AlphaFoldDB" id="A0A7W8YAF6"/>
<feature type="transmembrane region" description="Helical" evidence="8">
    <location>
        <begin position="231"/>
        <end position="251"/>
    </location>
</feature>
<keyword evidence="6 8" id="KW-1133">Transmembrane helix</keyword>
<evidence type="ECO:0000256" key="5">
    <source>
        <dbReference type="ARBA" id="ARBA00022692"/>
    </source>
</evidence>
<feature type="transmembrane region" description="Helical" evidence="8">
    <location>
        <begin position="99"/>
        <end position="117"/>
    </location>
</feature>
<dbReference type="InterPro" id="IPR038770">
    <property type="entry name" value="Na+/solute_symporter_sf"/>
</dbReference>
<evidence type="ECO:0000256" key="6">
    <source>
        <dbReference type="ARBA" id="ARBA00022989"/>
    </source>
</evidence>
<feature type="transmembrane region" description="Helical" evidence="8">
    <location>
        <begin position="14"/>
        <end position="34"/>
    </location>
</feature>
<evidence type="ECO:0000256" key="3">
    <source>
        <dbReference type="ARBA" id="ARBA00022448"/>
    </source>
</evidence>
<keyword evidence="3" id="KW-0813">Transport</keyword>
<dbReference type="InterPro" id="IPR004706">
    <property type="entry name" value="Arsenical-R_Acr3"/>
</dbReference>
<evidence type="ECO:0000256" key="8">
    <source>
        <dbReference type="SAM" id="Phobius"/>
    </source>
</evidence>
<dbReference type="GO" id="GO:0015297">
    <property type="term" value="F:antiporter activity"/>
    <property type="evidence" value="ECO:0007669"/>
    <property type="project" value="InterPro"/>
</dbReference>
<keyword evidence="5 8" id="KW-0812">Transmembrane</keyword>
<dbReference type="GO" id="GO:0005886">
    <property type="term" value="C:plasma membrane"/>
    <property type="evidence" value="ECO:0007669"/>
    <property type="project" value="UniProtKB-SubCell"/>
</dbReference>
<dbReference type="InterPro" id="IPR002657">
    <property type="entry name" value="BilAc:Na_symport/Acr3"/>
</dbReference>
<feature type="transmembrane region" description="Helical" evidence="8">
    <location>
        <begin position="199"/>
        <end position="219"/>
    </location>
</feature>
<feature type="transmembrane region" description="Helical" evidence="8">
    <location>
        <begin position="263"/>
        <end position="283"/>
    </location>
</feature>
<keyword evidence="4" id="KW-1003">Cell membrane</keyword>
<feature type="transmembrane region" description="Helical" evidence="8">
    <location>
        <begin position="71"/>
        <end position="93"/>
    </location>
</feature>
<reference evidence="9 10" key="1">
    <citation type="submission" date="2020-08" db="EMBL/GenBank/DDBJ databases">
        <title>Sequencing the genomes of 1000 actinobacteria strains.</title>
        <authorList>
            <person name="Klenk H.-P."/>
        </authorList>
    </citation>
    <scope>NUCLEOTIDE SEQUENCE [LARGE SCALE GENOMIC DNA]</scope>
    <source>
        <strain evidence="9 10">DSM 23694</strain>
    </source>
</reference>
<keyword evidence="10" id="KW-1185">Reference proteome</keyword>
<accession>A0A7W8YAF6</accession>
<dbReference type="RefSeq" id="WP_183641176.1">
    <property type="nucleotide sequence ID" value="NZ_JACHBL010000001.1"/>
</dbReference>
<sequence>MSESLKDRLEAHHVWVYLLGAACGVGLSLLFPGFSAVADFLVWPLLAVLLLATFAQTPLERIPEAFTHRKFLATALLANFVLVPAFVWILLRLMPADPAIRLGLALVLVVPCTDWFLTFTQLGKGNMPLALSLTPVNLVVQLLLLPLYVPLLVGEDLPPLDLSVILPAVLVLLIPLAASVLAEFTLFKTPAGASVREGLSWLPVPLLAVVLACVTGANASRLPLAASAAPSVVVATVTFALFAVVAGVALTKTLRLQASHGRTLTFTLMSRNSFVVLPIALALPAGWELTSLTIVTQSFVELFALALAVHLIPRFIKA</sequence>
<feature type="transmembrane region" description="Helical" evidence="8">
    <location>
        <begin position="129"/>
        <end position="153"/>
    </location>
</feature>
<evidence type="ECO:0000256" key="4">
    <source>
        <dbReference type="ARBA" id="ARBA00022475"/>
    </source>
</evidence>
<name>A0A7W8YAF6_9MICC</name>
<dbReference type="Gene3D" id="1.20.1530.20">
    <property type="match status" value="1"/>
</dbReference>
<dbReference type="EMBL" id="JACHBL010000001">
    <property type="protein sequence ID" value="MBB5597923.1"/>
    <property type="molecule type" value="Genomic_DNA"/>
</dbReference>
<dbReference type="Proteomes" id="UP000523863">
    <property type="component" value="Unassembled WGS sequence"/>
</dbReference>
<feature type="transmembrane region" description="Helical" evidence="8">
    <location>
        <begin position="165"/>
        <end position="187"/>
    </location>
</feature>
<feature type="transmembrane region" description="Helical" evidence="8">
    <location>
        <begin position="40"/>
        <end position="59"/>
    </location>
</feature>
<keyword evidence="7 8" id="KW-0472">Membrane</keyword>
<dbReference type="Pfam" id="PF01758">
    <property type="entry name" value="SBF"/>
    <property type="match status" value="1"/>
</dbReference>
<evidence type="ECO:0000256" key="1">
    <source>
        <dbReference type="ARBA" id="ARBA00004651"/>
    </source>
</evidence>
<dbReference type="PANTHER" id="PTHR43057:SF1">
    <property type="entry name" value="ARSENICAL-RESISTANCE PROTEIN 3"/>
    <property type="match status" value="1"/>
</dbReference>
<dbReference type="PANTHER" id="PTHR43057">
    <property type="entry name" value="ARSENITE EFFLUX TRANSPORTER"/>
    <property type="match status" value="1"/>
</dbReference>
<feature type="transmembrane region" description="Helical" evidence="8">
    <location>
        <begin position="289"/>
        <end position="312"/>
    </location>
</feature>
<comment type="similarity">
    <text evidence="2">Belongs to the arsenical resistance-3 (ACR3) (TC 2.A.59) family.</text>
</comment>
<dbReference type="PROSITE" id="PS51257">
    <property type="entry name" value="PROKAR_LIPOPROTEIN"/>
    <property type="match status" value="1"/>
</dbReference>
<organism evidence="9 10">
    <name type="scientific">Neomicrococcus lactis</name>
    <dbReference type="NCBI Taxonomy" id="732241"/>
    <lineage>
        <taxon>Bacteria</taxon>
        <taxon>Bacillati</taxon>
        <taxon>Actinomycetota</taxon>
        <taxon>Actinomycetes</taxon>
        <taxon>Micrococcales</taxon>
        <taxon>Micrococcaceae</taxon>
        <taxon>Neomicrococcus</taxon>
    </lineage>
</organism>